<dbReference type="EMBL" id="MPUH01000373">
    <property type="protein sequence ID" value="OMJ81603.1"/>
    <property type="molecule type" value="Genomic_DNA"/>
</dbReference>
<feature type="compositionally biased region" description="Polar residues" evidence="2">
    <location>
        <begin position="677"/>
        <end position="690"/>
    </location>
</feature>
<keyword evidence="4" id="KW-1185">Reference proteome</keyword>
<proteinExistence type="predicted"/>
<keyword evidence="1" id="KW-0175">Coiled coil</keyword>
<gene>
    <name evidence="3" type="ORF">SteCoe_17874</name>
</gene>
<dbReference type="AlphaFoldDB" id="A0A1R2BXT5"/>
<sequence>MESPNKPTIKISFLDLQRKSLLESESVFLIVFTEGKNIILSLNESCEVNERSLQLAVKHGDAQTEKIALEASEQVEQWVEFKDLVSIKIFAETQGHKKKILIKGMGKQEVNRCEYMKRVQAIENTERTIQLKIAALKDEVPMAYLDLLGQGSPVPKSFFRKRTMDSELVQFVPDYEFQSYFSVALKDITSNEPDLLQNVALGMLTRIKELKIQLNEIELHQEVLLDFDYFLKNLGDSLTETKEQCKTEDLKMDEKTLMIQQEIKKTEELTKETETKIQNLSHEFEVLKEKIKEIDNENKKTMTNQITTKDTIELRLAIDKSQKEIKDLEDEIEKMTHEFYSNFPDKEMAKAVNEKVLSHAELLRCINMRDQELQENIRLEAEIAELIALIDIENDMQGQIKRYDIGTIENEKKIKESEEFLSKANEEYEGNLIKSNNIIKEITENLVPLNCSIKKLMDKSKENDQVVKEITELVTKIEADRDLAHRKTPQISLPEHFLSNFDINFDTTTKIKTNLYVELEFLSNSLQKSASLSLKALRVFKFVEDHIEHQELQHKSMQSLIENIKKENPTHVPVKNDPTDTALAHYLNTKHNHLEVKFKRIDKQLYNFGTIKVEIKVESGGVVVFIDGKKTNIESFLEVYTPIEKGKAIRRSPSKLKESNDKSFSKSMTADKLFAKTGNNPLSGTSQLNK</sequence>
<accession>A0A1R2BXT5</accession>
<name>A0A1R2BXT5_9CILI</name>
<reference evidence="3 4" key="1">
    <citation type="submission" date="2016-11" db="EMBL/GenBank/DDBJ databases">
        <title>The macronuclear genome of Stentor coeruleus: a giant cell with tiny introns.</title>
        <authorList>
            <person name="Slabodnick M."/>
            <person name="Ruby J.G."/>
            <person name="Reiff S.B."/>
            <person name="Swart E.C."/>
            <person name="Gosai S."/>
            <person name="Prabakaran S."/>
            <person name="Witkowska E."/>
            <person name="Larue G.E."/>
            <person name="Fisher S."/>
            <person name="Freeman R.M."/>
            <person name="Gunawardena J."/>
            <person name="Chu W."/>
            <person name="Stover N.A."/>
            <person name="Gregory B.D."/>
            <person name="Nowacki M."/>
            <person name="Derisi J."/>
            <person name="Roy S.W."/>
            <person name="Marshall W.F."/>
            <person name="Sood P."/>
        </authorList>
    </citation>
    <scope>NUCLEOTIDE SEQUENCE [LARGE SCALE GENOMIC DNA]</scope>
    <source>
        <strain evidence="3">WM001</strain>
    </source>
</reference>
<evidence type="ECO:0000256" key="1">
    <source>
        <dbReference type="SAM" id="Coils"/>
    </source>
</evidence>
<feature type="coiled-coil region" evidence="1">
    <location>
        <begin position="263"/>
        <end position="338"/>
    </location>
</feature>
<dbReference type="OrthoDB" id="298720at2759"/>
<feature type="compositionally biased region" description="Basic and acidic residues" evidence="2">
    <location>
        <begin position="655"/>
        <end position="664"/>
    </location>
</feature>
<organism evidence="3 4">
    <name type="scientific">Stentor coeruleus</name>
    <dbReference type="NCBI Taxonomy" id="5963"/>
    <lineage>
        <taxon>Eukaryota</taxon>
        <taxon>Sar</taxon>
        <taxon>Alveolata</taxon>
        <taxon>Ciliophora</taxon>
        <taxon>Postciliodesmatophora</taxon>
        <taxon>Heterotrichea</taxon>
        <taxon>Heterotrichida</taxon>
        <taxon>Stentoridae</taxon>
        <taxon>Stentor</taxon>
    </lineage>
</organism>
<protein>
    <submittedName>
        <fullName evidence="3">Uncharacterized protein</fullName>
    </submittedName>
</protein>
<evidence type="ECO:0000313" key="4">
    <source>
        <dbReference type="Proteomes" id="UP000187209"/>
    </source>
</evidence>
<dbReference type="Proteomes" id="UP000187209">
    <property type="component" value="Unassembled WGS sequence"/>
</dbReference>
<evidence type="ECO:0000256" key="2">
    <source>
        <dbReference type="SAM" id="MobiDB-lite"/>
    </source>
</evidence>
<feature type="region of interest" description="Disordered" evidence="2">
    <location>
        <begin position="649"/>
        <end position="690"/>
    </location>
</feature>
<comment type="caution">
    <text evidence="3">The sequence shown here is derived from an EMBL/GenBank/DDBJ whole genome shotgun (WGS) entry which is preliminary data.</text>
</comment>
<evidence type="ECO:0000313" key="3">
    <source>
        <dbReference type="EMBL" id="OMJ81603.1"/>
    </source>
</evidence>